<dbReference type="AlphaFoldDB" id="A0AAN8EX47"/>
<evidence type="ECO:0000313" key="7">
    <source>
        <dbReference type="Proteomes" id="UP001331761"/>
    </source>
</evidence>
<evidence type="ECO:0000256" key="1">
    <source>
        <dbReference type="ARBA" id="ARBA00022536"/>
    </source>
</evidence>
<evidence type="ECO:0000256" key="3">
    <source>
        <dbReference type="ARBA" id="ARBA00023157"/>
    </source>
</evidence>
<dbReference type="InterPro" id="IPR000152">
    <property type="entry name" value="EGF-type_Asp/Asn_hydroxyl_site"/>
</dbReference>
<keyword evidence="2" id="KW-0732">Signal</keyword>
<evidence type="ECO:0000256" key="4">
    <source>
        <dbReference type="PROSITE-ProRule" id="PRU00076"/>
    </source>
</evidence>
<keyword evidence="1 4" id="KW-0245">EGF-like domain</keyword>
<accession>A0AAN8EX47</accession>
<protein>
    <recommendedName>
        <fullName evidence="5">EGF-like domain-containing protein</fullName>
    </recommendedName>
</protein>
<dbReference type="InterPro" id="IPR000742">
    <property type="entry name" value="EGF"/>
</dbReference>
<dbReference type="SMART" id="SM00179">
    <property type="entry name" value="EGF_CA"/>
    <property type="match status" value="1"/>
</dbReference>
<dbReference type="EMBL" id="WIXE01021228">
    <property type="protein sequence ID" value="KAK5968561.1"/>
    <property type="molecule type" value="Genomic_DNA"/>
</dbReference>
<reference evidence="6 7" key="1">
    <citation type="submission" date="2019-10" db="EMBL/GenBank/DDBJ databases">
        <title>Assembly and Annotation for the nematode Trichostrongylus colubriformis.</title>
        <authorList>
            <person name="Martin J."/>
        </authorList>
    </citation>
    <scope>NUCLEOTIDE SEQUENCE [LARGE SCALE GENOMIC DNA]</scope>
    <source>
        <strain evidence="6">G859</strain>
        <tissue evidence="6">Whole worm</tissue>
    </source>
</reference>
<dbReference type="SMART" id="SM00181">
    <property type="entry name" value="EGF"/>
    <property type="match status" value="1"/>
</dbReference>
<organism evidence="6 7">
    <name type="scientific">Trichostrongylus colubriformis</name>
    <name type="common">Black scour worm</name>
    <dbReference type="NCBI Taxonomy" id="6319"/>
    <lineage>
        <taxon>Eukaryota</taxon>
        <taxon>Metazoa</taxon>
        <taxon>Ecdysozoa</taxon>
        <taxon>Nematoda</taxon>
        <taxon>Chromadorea</taxon>
        <taxon>Rhabditida</taxon>
        <taxon>Rhabditina</taxon>
        <taxon>Rhabditomorpha</taxon>
        <taxon>Strongyloidea</taxon>
        <taxon>Trichostrongylidae</taxon>
        <taxon>Trichostrongylus</taxon>
    </lineage>
</organism>
<evidence type="ECO:0000256" key="2">
    <source>
        <dbReference type="ARBA" id="ARBA00022729"/>
    </source>
</evidence>
<dbReference type="Proteomes" id="UP001331761">
    <property type="component" value="Unassembled WGS sequence"/>
</dbReference>
<proteinExistence type="predicted"/>
<feature type="non-terminal residue" evidence="6">
    <location>
        <position position="105"/>
    </location>
</feature>
<sequence>MGNGMSSTPAKRAAHGCRECSVPRNTATTAATTTKKPLVNKCETKQHDCDPNAICRDELNGYQCQCPVGFADSSPDPSKPGRVCVQLVNECETKQHDCDPKAICR</sequence>
<dbReference type="SUPFAM" id="SSF57196">
    <property type="entry name" value="EGF/Laminin"/>
    <property type="match status" value="1"/>
</dbReference>
<dbReference type="GO" id="GO:0005509">
    <property type="term" value="F:calcium ion binding"/>
    <property type="evidence" value="ECO:0007669"/>
    <property type="project" value="InterPro"/>
</dbReference>
<evidence type="ECO:0000313" key="6">
    <source>
        <dbReference type="EMBL" id="KAK5968561.1"/>
    </source>
</evidence>
<gene>
    <name evidence="6" type="ORF">GCK32_016754</name>
</gene>
<dbReference type="CDD" id="cd00054">
    <property type="entry name" value="EGF_CA"/>
    <property type="match status" value="1"/>
</dbReference>
<dbReference type="Pfam" id="PF12947">
    <property type="entry name" value="EGF_3"/>
    <property type="match status" value="1"/>
</dbReference>
<comment type="caution">
    <text evidence="6">The sequence shown here is derived from an EMBL/GenBank/DDBJ whole genome shotgun (WGS) entry which is preliminary data.</text>
</comment>
<comment type="caution">
    <text evidence="4">Lacks conserved residue(s) required for the propagation of feature annotation.</text>
</comment>
<dbReference type="InterPro" id="IPR001881">
    <property type="entry name" value="EGF-like_Ca-bd_dom"/>
</dbReference>
<dbReference type="PROSITE" id="PS50026">
    <property type="entry name" value="EGF_3"/>
    <property type="match status" value="1"/>
</dbReference>
<name>A0AAN8EX47_TRICO</name>
<dbReference type="Gene3D" id="2.10.25.10">
    <property type="entry name" value="Laminin"/>
    <property type="match status" value="1"/>
</dbReference>
<feature type="domain" description="EGF-like" evidence="5">
    <location>
        <begin position="38"/>
        <end position="76"/>
    </location>
</feature>
<dbReference type="InterPro" id="IPR024731">
    <property type="entry name" value="NELL2-like_EGF"/>
</dbReference>
<keyword evidence="3" id="KW-1015">Disulfide bond</keyword>
<keyword evidence="7" id="KW-1185">Reference proteome</keyword>
<dbReference type="PROSITE" id="PS00010">
    <property type="entry name" value="ASX_HYDROXYL"/>
    <property type="match status" value="1"/>
</dbReference>
<evidence type="ECO:0000259" key="5">
    <source>
        <dbReference type="PROSITE" id="PS50026"/>
    </source>
</evidence>